<dbReference type="EMBL" id="HBUF01544280">
    <property type="protein sequence ID" value="CAG6756244.1"/>
    <property type="molecule type" value="Transcribed_RNA"/>
</dbReference>
<dbReference type="GO" id="GO:0006338">
    <property type="term" value="P:chromatin remodeling"/>
    <property type="evidence" value="ECO:0007669"/>
    <property type="project" value="InterPro"/>
</dbReference>
<dbReference type="InterPro" id="IPR007529">
    <property type="entry name" value="Znf_HIT"/>
</dbReference>
<keyword evidence="3" id="KW-0862">Zinc</keyword>
<accession>A0A8D8ZYC3</accession>
<reference evidence="7" key="1">
    <citation type="submission" date="2021-05" db="EMBL/GenBank/DDBJ databases">
        <authorList>
            <person name="Alioto T."/>
            <person name="Alioto T."/>
            <person name="Gomez Garrido J."/>
        </authorList>
    </citation>
    <scope>NUCLEOTIDE SEQUENCE</scope>
</reference>
<keyword evidence="2 4" id="KW-0863">Zinc-finger</keyword>
<evidence type="ECO:0000259" key="6">
    <source>
        <dbReference type="PROSITE" id="PS51083"/>
    </source>
</evidence>
<dbReference type="EMBL" id="HBUF01544279">
    <property type="protein sequence ID" value="CAG6756243.1"/>
    <property type="molecule type" value="Transcribed_RNA"/>
</dbReference>
<evidence type="ECO:0000256" key="3">
    <source>
        <dbReference type="ARBA" id="ARBA00022833"/>
    </source>
</evidence>
<evidence type="ECO:0000256" key="5">
    <source>
        <dbReference type="SAM" id="MobiDB-lite"/>
    </source>
</evidence>
<dbReference type="PANTHER" id="PTHR13093">
    <property type="entry name" value="ZINC FINGER HIT DOMAIN CONTAINING PROTEIN 1"/>
    <property type="match status" value="1"/>
</dbReference>
<organism evidence="7">
    <name type="scientific">Cacopsylla melanoneura</name>
    <dbReference type="NCBI Taxonomy" id="428564"/>
    <lineage>
        <taxon>Eukaryota</taxon>
        <taxon>Metazoa</taxon>
        <taxon>Ecdysozoa</taxon>
        <taxon>Arthropoda</taxon>
        <taxon>Hexapoda</taxon>
        <taxon>Insecta</taxon>
        <taxon>Pterygota</taxon>
        <taxon>Neoptera</taxon>
        <taxon>Paraneoptera</taxon>
        <taxon>Hemiptera</taxon>
        <taxon>Sternorrhyncha</taxon>
        <taxon>Psylloidea</taxon>
        <taxon>Psyllidae</taxon>
        <taxon>Psyllinae</taxon>
        <taxon>Cacopsylla</taxon>
    </lineage>
</organism>
<feature type="domain" description="HIT-type" evidence="6">
    <location>
        <begin position="122"/>
        <end position="154"/>
    </location>
</feature>
<feature type="region of interest" description="Disordered" evidence="5">
    <location>
        <begin position="55"/>
        <end position="77"/>
    </location>
</feature>
<sequence>MTTMANRLSGRIKDANKQRVLDEATRLRRARKVLEALESDNFHDDPHADLVMNKKAPKFQETLDSNKSGTRKKKSKSADYYKLKFRKSLAQMIEEDKALNSQGSAYENAQAEPSKFPSRHFCAVCGFPSNYTCVPCGSRYCCIRCLGTHQDTRCLKWTA</sequence>
<dbReference type="GO" id="GO:0008270">
    <property type="term" value="F:zinc ion binding"/>
    <property type="evidence" value="ECO:0007669"/>
    <property type="project" value="UniProtKB-UniRule"/>
</dbReference>
<keyword evidence="1" id="KW-0479">Metal-binding</keyword>
<evidence type="ECO:0000313" key="7">
    <source>
        <dbReference type="EMBL" id="CAG6756243.1"/>
    </source>
</evidence>
<dbReference type="InterPro" id="IPR039723">
    <property type="entry name" value="Vps71/ZNHIT1"/>
</dbReference>
<dbReference type="EMBL" id="HBUF01544278">
    <property type="protein sequence ID" value="CAG6756242.1"/>
    <property type="molecule type" value="Transcribed_RNA"/>
</dbReference>
<evidence type="ECO:0000256" key="2">
    <source>
        <dbReference type="ARBA" id="ARBA00022771"/>
    </source>
</evidence>
<protein>
    <submittedName>
        <fullName evidence="7">Zinc finger HIT domain-containing protein 1</fullName>
    </submittedName>
</protein>
<dbReference type="GO" id="GO:0005634">
    <property type="term" value="C:nucleus"/>
    <property type="evidence" value="ECO:0007669"/>
    <property type="project" value="UniProtKB-ARBA"/>
</dbReference>
<evidence type="ECO:0000256" key="1">
    <source>
        <dbReference type="ARBA" id="ARBA00022723"/>
    </source>
</evidence>
<evidence type="ECO:0000256" key="4">
    <source>
        <dbReference type="PROSITE-ProRule" id="PRU00453"/>
    </source>
</evidence>
<dbReference type="EMBL" id="HBUF01258415">
    <property type="protein sequence ID" value="CAG6682228.1"/>
    <property type="molecule type" value="Transcribed_RNA"/>
</dbReference>
<dbReference type="Pfam" id="PF04438">
    <property type="entry name" value="zf-HIT"/>
    <property type="match status" value="1"/>
</dbReference>
<dbReference type="EMBL" id="HBUF01350177">
    <property type="protein sequence ID" value="CAG6713104.1"/>
    <property type="molecule type" value="Transcribed_RNA"/>
</dbReference>
<dbReference type="EMBL" id="HBUF01258413">
    <property type="protein sequence ID" value="CAG6682227.1"/>
    <property type="molecule type" value="Transcribed_RNA"/>
</dbReference>
<dbReference type="PROSITE" id="PS51083">
    <property type="entry name" value="ZF_HIT"/>
    <property type="match status" value="1"/>
</dbReference>
<dbReference type="CDD" id="cd21437">
    <property type="entry name" value="zf-HIT_ZNHIT1_like"/>
    <property type="match status" value="1"/>
</dbReference>
<name>A0A8D8ZYC3_9HEMI</name>
<dbReference type="AlphaFoldDB" id="A0A8D8ZYC3"/>
<proteinExistence type="predicted"/>